<dbReference type="STRING" id="446466.Cfla_0428"/>
<dbReference type="KEGG" id="cfl:Cfla_0428"/>
<dbReference type="AlphaFoldDB" id="D5UHS0"/>
<feature type="transmembrane region" description="Helical" evidence="6">
    <location>
        <begin position="69"/>
        <end position="89"/>
    </location>
</feature>
<feature type="transmembrane region" description="Helical" evidence="6">
    <location>
        <begin position="109"/>
        <end position="131"/>
    </location>
</feature>
<evidence type="ECO:0000256" key="2">
    <source>
        <dbReference type="ARBA" id="ARBA00022475"/>
    </source>
</evidence>
<comment type="subcellular location">
    <subcellularLocation>
        <location evidence="1">Cell membrane</location>
        <topology evidence="1">Multi-pass membrane protein</topology>
    </subcellularLocation>
</comment>
<dbReference type="GO" id="GO:0015171">
    <property type="term" value="F:amino acid transmembrane transporter activity"/>
    <property type="evidence" value="ECO:0007669"/>
    <property type="project" value="TreeGrafter"/>
</dbReference>
<dbReference type="Pfam" id="PF01810">
    <property type="entry name" value="LysE"/>
    <property type="match status" value="1"/>
</dbReference>
<dbReference type="RefSeq" id="WP_013115678.1">
    <property type="nucleotide sequence ID" value="NC_014151.1"/>
</dbReference>
<keyword evidence="3 6" id="KW-0812">Transmembrane</keyword>
<evidence type="ECO:0000256" key="5">
    <source>
        <dbReference type="ARBA" id="ARBA00023136"/>
    </source>
</evidence>
<accession>D5UHS0</accession>
<feature type="transmembrane region" description="Helical" evidence="6">
    <location>
        <begin position="152"/>
        <end position="173"/>
    </location>
</feature>
<evidence type="ECO:0000256" key="3">
    <source>
        <dbReference type="ARBA" id="ARBA00022692"/>
    </source>
</evidence>
<keyword evidence="4 6" id="KW-1133">Transmembrane helix</keyword>
<dbReference type="HOGENOM" id="CLU_079569_3_2_11"/>
<evidence type="ECO:0000256" key="6">
    <source>
        <dbReference type="SAM" id="Phobius"/>
    </source>
</evidence>
<evidence type="ECO:0000256" key="1">
    <source>
        <dbReference type="ARBA" id="ARBA00004651"/>
    </source>
</evidence>
<gene>
    <name evidence="7" type="ordered locus">Cfla_0428</name>
</gene>
<evidence type="ECO:0000256" key="4">
    <source>
        <dbReference type="ARBA" id="ARBA00022989"/>
    </source>
</evidence>
<dbReference type="PANTHER" id="PTHR30086">
    <property type="entry name" value="ARGININE EXPORTER PROTEIN ARGO"/>
    <property type="match status" value="1"/>
</dbReference>
<proteinExistence type="predicted"/>
<dbReference type="Proteomes" id="UP000000849">
    <property type="component" value="Chromosome"/>
</dbReference>
<dbReference type="PANTHER" id="PTHR30086:SF20">
    <property type="entry name" value="ARGININE EXPORTER PROTEIN ARGO-RELATED"/>
    <property type="match status" value="1"/>
</dbReference>
<dbReference type="GO" id="GO:0005886">
    <property type="term" value="C:plasma membrane"/>
    <property type="evidence" value="ECO:0007669"/>
    <property type="project" value="UniProtKB-SubCell"/>
</dbReference>
<reference evidence="7 8" key="1">
    <citation type="journal article" date="2010" name="Stand. Genomic Sci.">
        <title>Complete genome sequence of Cellulomonas flavigena type strain (134).</title>
        <authorList>
            <person name="Abt B."/>
            <person name="Foster B."/>
            <person name="Lapidus A."/>
            <person name="Clum A."/>
            <person name="Sun H."/>
            <person name="Pukall R."/>
            <person name="Lucas S."/>
            <person name="Glavina Del Rio T."/>
            <person name="Nolan M."/>
            <person name="Tice H."/>
            <person name="Cheng J.F."/>
            <person name="Pitluck S."/>
            <person name="Liolios K."/>
            <person name="Ivanova N."/>
            <person name="Mavromatis K."/>
            <person name="Ovchinnikova G."/>
            <person name="Pati A."/>
            <person name="Goodwin L."/>
            <person name="Chen A."/>
            <person name="Palaniappan K."/>
            <person name="Land M."/>
            <person name="Hauser L."/>
            <person name="Chang Y.J."/>
            <person name="Jeffries C.D."/>
            <person name="Rohde M."/>
            <person name="Goker M."/>
            <person name="Woyke T."/>
            <person name="Bristow J."/>
            <person name="Eisen J.A."/>
            <person name="Markowitz V."/>
            <person name="Hugenholtz P."/>
            <person name="Kyrpides N.C."/>
            <person name="Klenk H.P."/>
        </authorList>
    </citation>
    <scope>NUCLEOTIDE SEQUENCE [LARGE SCALE GENOMIC DNA]</scope>
    <source>
        <strain evidence="8">ATCC 482 / DSM 20109 / BCRC 11376 / JCM 18109 / NBRC 3775 / NCIMB 8073 / NRS 134</strain>
    </source>
</reference>
<organism evidence="7 8">
    <name type="scientific">Cellulomonas flavigena (strain ATCC 482 / DSM 20109 / BCRC 11376 / JCM 18109 / NBRC 3775 / NCIMB 8073 / NRS 134)</name>
    <dbReference type="NCBI Taxonomy" id="446466"/>
    <lineage>
        <taxon>Bacteria</taxon>
        <taxon>Bacillati</taxon>
        <taxon>Actinomycetota</taxon>
        <taxon>Actinomycetes</taxon>
        <taxon>Micrococcales</taxon>
        <taxon>Cellulomonadaceae</taxon>
        <taxon>Cellulomonas</taxon>
    </lineage>
</organism>
<name>D5UHS0_CELFN</name>
<dbReference type="InterPro" id="IPR001123">
    <property type="entry name" value="LeuE-type"/>
</dbReference>
<evidence type="ECO:0000313" key="8">
    <source>
        <dbReference type="Proteomes" id="UP000000849"/>
    </source>
</evidence>
<protein>
    <submittedName>
        <fullName evidence="7">Lysine exporter protein (LYSE/YGGA)</fullName>
    </submittedName>
</protein>
<feature type="transmembrane region" description="Helical" evidence="6">
    <location>
        <begin position="179"/>
        <end position="200"/>
    </location>
</feature>
<sequence>MDGSAVVAFWAVSFVLVLTPGADWAYAISAGLRQRVAAPAVAGLLAGHLTHTFLVAAGVGALVSRAPTLLRAVTVVAAAYLVWLGVATLRTAAASHPDAGGPVGSRWGWAARGWGISGLNPKAFLLFLALLPQFTRASAPWPQPAQMVTLGLVHTASCAVVYTVVAAAAHRVLGARATATLVVARVSGIVMIGLGAFIAVEQLT</sequence>
<keyword evidence="2" id="KW-1003">Cell membrane</keyword>
<feature type="transmembrane region" description="Helical" evidence="6">
    <location>
        <begin position="37"/>
        <end position="62"/>
    </location>
</feature>
<evidence type="ECO:0000313" key="7">
    <source>
        <dbReference type="EMBL" id="ADG73344.1"/>
    </source>
</evidence>
<keyword evidence="8" id="KW-1185">Reference proteome</keyword>
<dbReference type="eggNOG" id="COG1280">
    <property type="taxonomic scope" value="Bacteria"/>
</dbReference>
<keyword evidence="5 6" id="KW-0472">Membrane</keyword>
<dbReference type="EMBL" id="CP001964">
    <property type="protein sequence ID" value="ADG73344.1"/>
    <property type="molecule type" value="Genomic_DNA"/>
</dbReference>